<accession>A0ABR8VCW5</accession>
<dbReference type="NCBIfam" id="TIGR00040">
    <property type="entry name" value="yfcE"/>
    <property type="match status" value="1"/>
</dbReference>
<name>A0ABR8VCW5_9BACT</name>
<dbReference type="InterPro" id="IPR029052">
    <property type="entry name" value="Metallo-depent_PP-like"/>
</dbReference>
<feature type="domain" description="Calcineurin-like phosphoesterase" evidence="3">
    <location>
        <begin position="3"/>
        <end position="150"/>
    </location>
</feature>
<comment type="caution">
    <text evidence="4">The sequence shown here is derived from an EMBL/GenBank/DDBJ whole genome shotgun (WGS) entry which is preliminary data.</text>
</comment>
<sequence>MKKIGLLSDTHAYWDERYLKYFNDCDEIWHAGDIGSIDIVERLQAFRPLRAVYGNIDGQDIRRLFPETDRFTVEGADVIMKHIGGYPGKYDPSIRGTLLVHPPKLFISGHSHILKVKYDKTLGMLHINPGAAGKYGFHKVRTLVRFNIDAGTFSDLEVIELSD</sequence>
<evidence type="ECO:0000313" key="4">
    <source>
        <dbReference type="EMBL" id="MBD8002608.1"/>
    </source>
</evidence>
<dbReference type="InterPro" id="IPR000979">
    <property type="entry name" value="Phosphodiesterase_MJ0936/Vps29"/>
</dbReference>
<dbReference type="InterPro" id="IPR024654">
    <property type="entry name" value="Calcineurin-like_PHP_lpxH"/>
</dbReference>
<evidence type="ECO:0000259" key="3">
    <source>
        <dbReference type="Pfam" id="PF12850"/>
    </source>
</evidence>
<protein>
    <recommendedName>
        <fullName evidence="2">Phosphoesterase</fullName>
        <ecNumber evidence="2">3.1.4.-</ecNumber>
    </recommendedName>
</protein>
<organism evidence="4 5">
    <name type="scientific">Phocaeicola faecium</name>
    <dbReference type="NCBI Taxonomy" id="2762213"/>
    <lineage>
        <taxon>Bacteria</taxon>
        <taxon>Pseudomonadati</taxon>
        <taxon>Bacteroidota</taxon>
        <taxon>Bacteroidia</taxon>
        <taxon>Bacteroidales</taxon>
        <taxon>Bacteroidaceae</taxon>
        <taxon>Phocaeicola</taxon>
    </lineage>
</organism>
<dbReference type="Pfam" id="PF12850">
    <property type="entry name" value="Metallophos_2"/>
    <property type="match status" value="1"/>
</dbReference>
<proteinExistence type="inferred from homology"/>
<dbReference type="Proteomes" id="UP000616346">
    <property type="component" value="Unassembled WGS sequence"/>
</dbReference>
<evidence type="ECO:0000313" key="5">
    <source>
        <dbReference type="Proteomes" id="UP000616346"/>
    </source>
</evidence>
<evidence type="ECO:0000256" key="1">
    <source>
        <dbReference type="ARBA" id="ARBA00008950"/>
    </source>
</evidence>
<reference evidence="4 5" key="1">
    <citation type="submission" date="2020-08" db="EMBL/GenBank/DDBJ databases">
        <title>A Genomic Blueprint of the Chicken Gut Microbiome.</title>
        <authorList>
            <person name="Gilroy R."/>
            <person name="Ravi A."/>
            <person name="Getino M."/>
            <person name="Pursley I."/>
            <person name="Horton D.L."/>
            <person name="Alikhan N.-F."/>
            <person name="Baker D."/>
            <person name="Gharbi K."/>
            <person name="Hall N."/>
            <person name="Watson M."/>
            <person name="Adriaenssens E.M."/>
            <person name="Foster-Nyarko E."/>
            <person name="Jarju S."/>
            <person name="Secka A."/>
            <person name="Antonio M."/>
            <person name="Oren A."/>
            <person name="Chaudhuri R."/>
            <person name="La Ragione R.M."/>
            <person name="Hildebrand F."/>
            <person name="Pallen M.J."/>
        </authorList>
    </citation>
    <scope>NUCLEOTIDE SEQUENCE [LARGE SCALE GENOMIC DNA]</scope>
    <source>
        <strain evidence="4 5">Sa1YUN3</strain>
    </source>
</reference>
<comment type="cofactor">
    <cofactor evidence="2">
        <name>a divalent metal cation</name>
        <dbReference type="ChEBI" id="CHEBI:60240"/>
    </cofactor>
</comment>
<keyword evidence="2" id="KW-0479">Metal-binding</keyword>
<evidence type="ECO:0000256" key="2">
    <source>
        <dbReference type="RuleBase" id="RU362039"/>
    </source>
</evidence>
<dbReference type="EC" id="3.1.4.-" evidence="2"/>
<comment type="similarity">
    <text evidence="1 2">Belongs to the metallophosphoesterase superfamily. YfcE family.</text>
</comment>
<gene>
    <name evidence="4" type="ORF">H9626_10365</name>
</gene>
<dbReference type="RefSeq" id="WP_191710453.1">
    <property type="nucleotide sequence ID" value="NZ_JACSPQ010000011.1"/>
</dbReference>
<dbReference type="EMBL" id="JACSPQ010000011">
    <property type="protein sequence ID" value="MBD8002608.1"/>
    <property type="molecule type" value="Genomic_DNA"/>
</dbReference>
<dbReference type="Gene3D" id="3.60.21.10">
    <property type="match status" value="1"/>
</dbReference>
<dbReference type="SUPFAM" id="SSF56300">
    <property type="entry name" value="Metallo-dependent phosphatases"/>
    <property type="match status" value="1"/>
</dbReference>
<keyword evidence="5" id="KW-1185">Reference proteome</keyword>